<comment type="caution">
    <text evidence="8">The sequence shown here is derived from an EMBL/GenBank/DDBJ whole genome shotgun (WGS) entry which is preliminary data.</text>
</comment>
<feature type="region of interest" description="Disordered" evidence="6">
    <location>
        <begin position="279"/>
        <end position="314"/>
    </location>
</feature>
<gene>
    <name evidence="8" type="ORF">ACIO7M_26580</name>
</gene>
<comment type="similarity">
    <text evidence="1">Belongs to the sigma-70 factor family. ECF subfamily.</text>
</comment>
<dbReference type="Proteomes" id="UP001617351">
    <property type="component" value="Unassembled WGS sequence"/>
</dbReference>
<sequence>MSGLAPEPEPRPQPGSRPEPQPQPAPDPGGGAGPSDAELIRRLRRAFAAGTADAGVCELLHRRHGAAAFACARACCRTPHDAEDLASEAFLRTLQAVRSGAGPRERWRPYLLAVVRHTASEWRAGAGRTLLTPDVEPWCGPGAGGEDPQRRLLECEDRQLVARSFRTLPERWRAVLWHTLVEDDCPHPVPLLLGITPSAVTSLAFRAREGLREAYLRAHLDGAPDPRCRRYAGPLGAAVRRGGAVRAPDLAGHLASCAHCSRAYAELLDLHAALPAGPAGPAAPGRGHAHGPGPLAPGGRRGGRGRGGVDAGAD</sequence>
<dbReference type="Gene3D" id="1.10.10.10">
    <property type="entry name" value="Winged helix-like DNA-binding domain superfamily/Winged helix DNA-binding domain"/>
    <property type="match status" value="1"/>
</dbReference>
<dbReference type="InterPro" id="IPR013324">
    <property type="entry name" value="RNA_pol_sigma_r3/r4-like"/>
</dbReference>
<keyword evidence="9" id="KW-1185">Reference proteome</keyword>
<evidence type="ECO:0000313" key="9">
    <source>
        <dbReference type="Proteomes" id="UP001617351"/>
    </source>
</evidence>
<accession>A0ABW8ES07</accession>
<dbReference type="InterPro" id="IPR013325">
    <property type="entry name" value="RNA_pol_sigma_r2"/>
</dbReference>
<dbReference type="InterPro" id="IPR039425">
    <property type="entry name" value="RNA_pol_sigma-70-like"/>
</dbReference>
<dbReference type="InterPro" id="IPR036388">
    <property type="entry name" value="WH-like_DNA-bd_sf"/>
</dbReference>
<reference evidence="8 9" key="1">
    <citation type="submission" date="2024-10" db="EMBL/GenBank/DDBJ databases">
        <title>The Natural Products Discovery Center: Release of the First 8490 Sequenced Strains for Exploring Actinobacteria Biosynthetic Diversity.</title>
        <authorList>
            <person name="Kalkreuter E."/>
            <person name="Kautsar S.A."/>
            <person name="Yang D."/>
            <person name="Bader C.D."/>
            <person name="Teijaro C.N."/>
            <person name="Fluegel L."/>
            <person name="Davis C.M."/>
            <person name="Simpson J.R."/>
            <person name="Lauterbach L."/>
            <person name="Steele A.D."/>
            <person name="Gui C."/>
            <person name="Meng S."/>
            <person name="Li G."/>
            <person name="Viehrig K."/>
            <person name="Ye F."/>
            <person name="Su P."/>
            <person name="Kiefer A.F."/>
            <person name="Nichols A."/>
            <person name="Cepeda A.J."/>
            <person name="Yan W."/>
            <person name="Fan B."/>
            <person name="Jiang Y."/>
            <person name="Adhikari A."/>
            <person name="Zheng C.-J."/>
            <person name="Schuster L."/>
            <person name="Cowan T.M."/>
            <person name="Smanski M.J."/>
            <person name="Chevrette M.G."/>
            <person name="De Carvalho L.P.S."/>
            <person name="Shen B."/>
        </authorList>
    </citation>
    <scope>NUCLEOTIDE SEQUENCE [LARGE SCALE GENOMIC DNA]</scope>
    <source>
        <strain evidence="8 9">NPDC087220</strain>
    </source>
</reference>
<proteinExistence type="inferred from homology"/>
<name>A0ABW8ES07_STRT5</name>
<evidence type="ECO:0000256" key="6">
    <source>
        <dbReference type="SAM" id="MobiDB-lite"/>
    </source>
</evidence>
<dbReference type="PANTHER" id="PTHR43133">
    <property type="entry name" value="RNA POLYMERASE ECF-TYPE SIGMA FACTO"/>
    <property type="match status" value="1"/>
</dbReference>
<evidence type="ECO:0000313" key="8">
    <source>
        <dbReference type="EMBL" id="MFJ2824661.1"/>
    </source>
</evidence>
<dbReference type="PANTHER" id="PTHR43133:SF8">
    <property type="entry name" value="RNA POLYMERASE SIGMA FACTOR HI_1459-RELATED"/>
    <property type="match status" value="1"/>
</dbReference>
<feature type="region of interest" description="Disordered" evidence="6">
    <location>
        <begin position="1"/>
        <end position="36"/>
    </location>
</feature>
<dbReference type="InterPro" id="IPR007627">
    <property type="entry name" value="RNA_pol_sigma70_r2"/>
</dbReference>
<keyword evidence="3" id="KW-0731">Sigma factor</keyword>
<feature type="compositionally biased region" description="Gly residues" evidence="6">
    <location>
        <begin position="305"/>
        <end position="314"/>
    </location>
</feature>
<feature type="compositionally biased region" description="Pro residues" evidence="6">
    <location>
        <begin position="11"/>
        <end position="27"/>
    </location>
</feature>
<keyword evidence="2" id="KW-0805">Transcription regulation</keyword>
<evidence type="ECO:0000256" key="5">
    <source>
        <dbReference type="ARBA" id="ARBA00023163"/>
    </source>
</evidence>
<dbReference type="EMBL" id="JBIUYY010000013">
    <property type="protein sequence ID" value="MFJ2824661.1"/>
    <property type="molecule type" value="Genomic_DNA"/>
</dbReference>
<keyword evidence="5" id="KW-0804">Transcription</keyword>
<dbReference type="Pfam" id="PF04542">
    <property type="entry name" value="Sigma70_r2"/>
    <property type="match status" value="1"/>
</dbReference>
<evidence type="ECO:0000256" key="3">
    <source>
        <dbReference type="ARBA" id="ARBA00023082"/>
    </source>
</evidence>
<evidence type="ECO:0000256" key="2">
    <source>
        <dbReference type="ARBA" id="ARBA00023015"/>
    </source>
</evidence>
<feature type="domain" description="RNA polymerase sigma-70 region 2" evidence="7">
    <location>
        <begin position="60"/>
        <end position="127"/>
    </location>
</feature>
<evidence type="ECO:0000256" key="1">
    <source>
        <dbReference type="ARBA" id="ARBA00010641"/>
    </source>
</evidence>
<evidence type="ECO:0000256" key="4">
    <source>
        <dbReference type="ARBA" id="ARBA00023125"/>
    </source>
</evidence>
<dbReference type="SUPFAM" id="SSF88659">
    <property type="entry name" value="Sigma3 and sigma4 domains of RNA polymerase sigma factors"/>
    <property type="match status" value="1"/>
</dbReference>
<evidence type="ECO:0000259" key="7">
    <source>
        <dbReference type="Pfam" id="PF04542"/>
    </source>
</evidence>
<dbReference type="Gene3D" id="1.10.1740.10">
    <property type="match status" value="1"/>
</dbReference>
<dbReference type="SUPFAM" id="SSF88946">
    <property type="entry name" value="Sigma2 domain of RNA polymerase sigma factors"/>
    <property type="match status" value="1"/>
</dbReference>
<protein>
    <submittedName>
        <fullName evidence="8">Sigma factor</fullName>
    </submittedName>
</protein>
<keyword evidence="4" id="KW-0238">DNA-binding</keyword>
<dbReference type="RefSeq" id="WP_402385220.1">
    <property type="nucleotide sequence ID" value="NZ_JBIUYY010000013.1"/>
</dbReference>
<organism evidence="8 9">
    <name type="scientific">Streptomyces toxytricini</name>
    <name type="common">Actinomyces toxytricini</name>
    <dbReference type="NCBI Taxonomy" id="67369"/>
    <lineage>
        <taxon>Bacteria</taxon>
        <taxon>Bacillati</taxon>
        <taxon>Actinomycetota</taxon>
        <taxon>Actinomycetes</taxon>
        <taxon>Kitasatosporales</taxon>
        <taxon>Streptomycetaceae</taxon>
        <taxon>Streptomyces</taxon>
    </lineage>
</organism>